<dbReference type="SUPFAM" id="SSF53474">
    <property type="entry name" value="alpha/beta-Hydrolases"/>
    <property type="match status" value="2"/>
</dbReference>
<evidence type="ECO:0000259" key="4">
    <source>
        <dbReference type="Pfam" id="PF07859"/>
    </source>
</evidence>
<dbReference type="InterPro" id="IPR013094">
    <property type="entry name" value="AB_hydrolase_3"/>
</dbReference>
<feature type="domain" description="Alpha/beta hydrolase fold-3" evidence="4">
    <location>
        <begin position="404"/>
        <end position="595"/>
    </location>
</feature>
<comment type="caution">
    <text evidence="6">The sequence shown here is derived from an EMBL/GenBank/DDBJ whole genome shotgun (WGS) entry which is preliminary data.</text>
</comment>
<dbReference type="PROSITE" id="PS01174">
    <property type="entry name" value="LIPASE_GDXG_SER"/>
    <property type="match status" value="1"/>
</dbReference>
<dbReference type="Pfam" id="PF07859">
    <property type="entry name" value="Abhydrolase_3"/>
    <property type="match status" value="1"/>
</dbReference>
<dbReference type="Gene3D" id="3.40.50.1820">
    <property type="entry name" value="alpha/beta hydrolase"/>
    <property type="match status" value="2"/>
</dbReference>
<organism evidence="6 7">
    <name type="scientific">Arthrobacter ginkgonis</name>
    <dbReference type="NCBI Taxonomy" id="1630594"/>
    <lineage>
        <taxon>Bacteria</taxon>
        <taxon>Bacillati</taxon>
        <taxon>Actinomycetota</taxon>
        <taxon>Actinomycetes</taxon>
        <taxon>Micrococcales</taxon>
        <taxon>Micrococcaceae</taxon>
        <taxon>Arthrobacter</taxon>
    </lineage>
</organism>
<accession>A0ABP7C625</accession>
<dbReference type="Pfam" id="PF20434">
    <property type="entry name" value="BD-FAE"/>
    <property type="match status" value="1"/>
</dbReference>
<feature type="active site" evidence="3">
    <location>
        <position position="482"/>
    </location>
</feature>
<comment type="similarity">
    <text evidence="1">Belongs to the 'GDXG' lipolytic enzyme family.</text>
</comment>
<dbReference type="Proteomes" id="UP001500752">
    <property type="component" value="Unassembled WGS sequence"/>
</dbReference>
<sequence>MPQLWSPEPGPLSDGTAAFVQPDPVRLDGGVRLWDSMVYAAEAGYRPQFLDLLVPPSDKPVPLVVWIHGGGWMFGSRRRQAPNLHRHRVVDSIVEAGFAVAKIDYRLVREAPQPAAVHDVRAAVRWLRAHADRFGLDAGKVALWGESAGAHLALLAGWLPPLHGGVGECGVGERGVGEYGPGSDFPQSEAVQAVVDWYGPSDLEALAGPVAATSDEVVATANDPISVLAADPVWDLRALSPLTHVTAGLSPTFIAHGLDDEQIPAEQSRLLHRALREAEVATELLEVPGGHVFDGAQSLPLVLAKSLDFLRREMLGGERTAVEPETAALEARLGASRIAPLLNRPDGTLRTGPEARARGVLARERFYPPQFFDVAEVLDGSIEGPNGPVPLRFQRPFAEADTTVVYIHGGGWIIGDLDSHEANASRIAARLPAHVVQVDYRLAPEHRFPAGFGDVVEAIRWVVANIDRFGGDASKLVLAGDSAGGNLAAAAASLLLAEGMDVAALLLIYPATDFRTTPGDHAAAYLGPGNTPGQREDPRVSPVLAPNLADFPPTVIGVGTNDFLYADNVRFAEALNAAGAPVILRAFPGLTHGFFSYGNVSARADSAAALMVEDLRRVLAPRTERKTESRTAAAARP</sequence>
<name>A0ABP7C625_9MICC</name>
<evidence type="ECO:0000259" key="5">
    <source>
        <dbReference type="Pfam" id="PF20434"/>
    </source>
</evidence>
<dbReference type="InterPro" id="IPR050300">
    <property type="entry name" value="GDXG_lipolytic_enzyme"/>
</dbReference>
<evidence type="ECO:0000256" key="1">
    <source>
        <dbReference type="ARBA" id="ARBA00010515"/>
    </source>
</evidence>
<dbReference type="InterPro" id="IPR029058">
    <property type="entry name" value="AB_hydrolase_fold"/>
</dbReference>
<evidence type="ECO:0000256" key="2">
    <source>
        <dbReference type="ARBA" id="ARBA00022801"/>
    </source>
</evidence>
<dbReference type="PANTHER" id="PTHR48081">
    <property type="entry name" value="AB HYDROLASE SUPERFAMILY PROTEIN C4A8.06C"/>
    <property type="match status" value="1"/>
</dbReference>
<dbReference type="EMBL" id="BAABEO010000011">
    <property type="protein sequence ID" value="GAA3681101.1"/>
    <property type="molecule type" value="Genomic_DNA"/>
</dbReference>
<evidence type="ECO:0000313" key="7">
    <source>
        <dbReference type="Proteomes" id="UP001500752"/>
    </source>
</evidence>
<reference evidence="7" key="1">
    <citation type="journal article" date="2019" name="Int. J. Syst. Evol. Microbiol.">
        <title>The Global Catalogue of Microorganisms (GCM) 10K type strain sequencing project: providing services to taxonomists for standard genome sequencing and annotation.</title>
        <authorList>
            <consortium name="The Broad Institute Genomics Platform"/>
            <consortium name="The Broad Institute Genome Sequencing Center for Infectious Disease"/>
            <person name="Wu L."/>
            <person name="Ma J."/>
        </authorList>
    </citation>
    <scope>NUCLEOTIDE SEQUENCE [LARGE SCALE GENOMIC DNA]</scope>
    <source>
        <strain evidence="7">JCM 30742</strain>
    </source>
</reference>
<dbReference type="InterPro" id="IPR049492">
    <property type="entry name" value="BD-FAE-like_dom"/>
</dbReference>
<evidence type="ECO:0000313" key="6">
    <source>
        <dbReference type="EMBL" id="GAA3681101.1"/>
    </source>
</evidence>
<dbReference type="PROSITE" id="PS01173">
    <property type="entry name" value="LIPASE_GDXG_HIS"/>
    <property type="match status" value="1"/>
</dbReference>
<keyword evidence="2" id="KW-0378">Hydrolase</keyword>
<gene>
    <name evidence="6" type="ORF">GCM10023081_19000</name>
</gene>
<dbReference type="InterPro" id="IPR019826">
    <property type="entry name" value="Carboxylesterase_B_AS"/>
</dbReference>
<dbReference type="RefSeq" id="WP_345150310.1">
    <property type="nucleotide sequence ID" value="NZ_BAABEO010000011.1"/>
</dbReference>
<dbReference type="PANTHER" id="PTHR48081:SF8">
    <property type="entry name" value="ALPHA_BETA HYDROLASE FOLD-3 DOMAIN-CONTAINING PROTEIN-RELATED"/>
    <property type="match status" value="1"/>
</dbReference>
<keyword evidence="7" id="KW-1185">Reference proteome</keyword>
<dbReference type="InterPro" id="IPR033140">
    <property type="entry name" value="Lipase_GDXG_put_SER_AS"/>
</dbReference>
<dbReference type="PROSITE" id="PS00122">
    <property type="entry name" value="CARBOXYLESTERASE_B_1"/>
    <property type="match status" value="1"/>
</dbReference>
<dbReference type="InterPro" id="IPR002168">
    <property type="entry name" value="Lipase_GDXG_HIS_AS"/>
</dbReference>
<protein>
    <submittedName>
        <fullName evidence="6">Uncharacterized protein</fullName>
    </submittedName>
</protein>
<evidence type="ECO:0000256" key="3">
    <source>
        <dbReference type="PROSITE-ProRule" id="PRU10038"/>
    </source>
</evidence>
<proteinExistence type="inferred from homology"/>
<feature type="domain" description="BD-FAE-like" evidence="5">
    <location>
        <begin position="50"/>
        <end position="275"/>
    </location>
</feature>